<gene>
    <name evidence="2" type="ORF">LCGC14_0214100</name>
</gene>
<name>A0A0F9UFF3_9ZZZZ</name>
<comment type="caution">
    <text evidence="2">The sequence shown here is derived from an EMBL/GenBank/DDBJ whole genome shotgun (WGS) entry which is preliminary data.</text>
</comment>
<dbReference type="Pfam" id="PF06568">
    <property type="entry name" value="YjiS-like"/>
    <property type="match status" value="1"/>
</dbReference>
<accession>A0A0F9UFF3</accession>
<evidence type="ECO:0000259" key="1">
    <source>
        <dbReference type="Pfam" id="PF06568"/>
    </source>
</evidence>
<feature type="domain" description="YjiS-like" evidence="1">
    <location>
        <begin position="29"/>
        <end position="63"/>
    </location>
</feature>
<reference evidence="2" key="1">
    <citation type="journal article" date="2015" name="Nature">
        <title>Complex archaea that bridge the gap between prokaryotes and eukaryotes.</title>
        <authorList>
            <person name="Spang A."/>
            <person name="Saw J.H."/>
            <person name="Jorgensen S.L."/>
            <person name="Zaremba-Niedzwiedzka K."/>
            <person name="Martijn J."/>
            <person name="Lind A.E."/>
            <person name="van Eijk R."/>
            <person name="Schleper C."/>
            <person name="Guy L."/>
            <person name="Ettema T.J."/>
        </authorList>
    </citation>
    <scope>NUCLEOTIDE SEQUENCE</scope>
</reference>
<evidence type="ECO:0000313" key="2">
    <source>
        <dbReference type="EMBL" id="KKN91935.1"/>
    </source>
</evidence>
<protein>
    <recommendedName>
        <fullName evidence="1">YjiS-like domain-containing protein</fullName>
    </recommendedName>
</protein>
<dbReference type="EMBL" id="LAZR01000099">
    <property type="protein sequence ID" value="KKN91935.1"/>
    <property type="molecule type" value="Genomic_DNA"/>
</dbReference>
<sequence length="83" mass="10006">MKIRKSKIYMYSESGCLRFIKAAVSGWFSRINRWRRLAYERRLLSSMDERMLRDIGVSRSDAERESARHFWDDSSVLRRSGRE</sequence>
<dbReference type="InterPro" id="IPR009506">
    <property type="entry name" value="YjiS-like"/>
</dbReference>
<dbReference type="AlphaFoldDB" id="A0A0F9UFF3"/>
<organism evidence="2">
    <name type="scientific">marine sediment metagenome</name>
    <dbReference type="NCBI Taxonomy" id="412755"/>
    <lineage>
        <taxon>unclassified sequences</taxon>
        <taxon>metagenomes</taxon>
        <taxon>ecological metagenomes</taxon>
    </lineage>
</organism>
<proteinExistence type="predicted"/>